<organism evidence="3 4">
    <name type="scientific">Streptomyces violaceusniger</name>
    <dbReference type="NCBI Taxonomy" id="68280"/>
    <lineage>
        <taxon>Bacteria</taxon>
        <taxon>Bacillati</taxon>
        <taxon>Actinomycetota</taxon>
        <taxon>Actinomycetes</taxon>
        <taxon>Kitasatosporales</taxon>
        <taxon>Streptomycetaceae</taxon>
        <taxon>Streptomyces</taxon>
        <taxon>Streptomyces violaceusniger group</taxon>
    </lineage>
</organism>
<dbReference type="Proteomes" id="UP000301309">
    <property type="component" value="Unassembled WGS sequence"/>
</dbReference>
<gene>
    <name evidence="3" type="ORF">SVIO_075550</name>
</gene>
<evidence type="ECO:0000256" key="1">
    <source>
        <dbReference type="SAM" id="MobiDB-lite"/>
    </source>
</evidence>
<dbReference type="GO" id="GO:0004672">
    <property type="term" value="F:protein kinase activity"/>
    <property type="evidence" value="ECO:0007669"/>
    <property type="project" value="InterPro"/>
</dbReference>
<dbReference type="SUPFAM" id="SSF158745">
    <property type="entry name" value="LanC-like"/>
    <property type="match status" value="2"/>
</dbReference>
<dbReference type="Gene3D" id="3.30.200.20">
    <property type="entry name" value="Phosphorylase Kinase, domain 1"/>
    <property type="match status" value="1"/>
</dbReference>
<comment type="caution">
    <text evidence="3">The sequence shown here is derived from an EMBL/GenBank/DDBJ whole genome shotgun (WGS) entry which is preliminary data.</text>
</comment>
<dbReference type="InterPro" id="IPR000719">
    <property type="entry name" value="Prot_kinase_dom"/>
</dbReference>
<dbReference type="InterPro" id="IPR007822">
    <property type="entry name" value="LANC-like"/>
</dbReference>
<reference evidence="3 4" key="1">
    <citation type="journal article" date="2020" name="Int. J. Syst. Evol. Microbiol.">
        <title>Reclassification of Streptomyces castelarensis and Streptomyces sporoclivatus as later heterotypic synonyms of Streptomyces antimycoticus.</title>
        <authorList>
            <person name="Komaki H."/>
            <person name="Tamura T."/>
        </authorList>
    </citation>
    <scope>NUCLEOTIDE SEQUENCE [LARGE SCALE GENOMIC DNA]</scope>
    <source>
        <strain evidence="3 4">NBRC 13459</strain>
    </source>
</reference>
<dbReference type="Gene3D" id="1.50.10.20">
    <property type="match status" value="1"/>
</dbReference>
<dbReference type="PROSITE" id="PS50011">
    <property type="entry name" value="PROTEIN_KINASE_DOM"/>
    <property type="match status" value="1"/>
</dbReference>
<dbReference type="NCBIfam" id="NF038151">
    <property type="entry name" value="lanthi_synth_III"/>
    <property type="match status" value="1"/>
</dbReference>
<accession>A0A4D4L6Y6</accession>
<feature type="domain" description="Protein kinase" evidence="2">
    <location>
        <begin position="1"/>
        <end position="282"/>
    </location>
</feature>
<dbReference type="CDD" id="cd04791">
    <property type="entry name" value="LanC_SerThrkinase"/>
    <property type="match status" value="1"/>
</dbReference>
<dbReference type="GO" id="GO:0031179">
    <property type="term" value="P:peptide modification"/>
    <property type="evidence" value="ECO:0007669"/>
    <property type="project" value="InterPro"/>
</dbReference>
<dbReference type="SMART" id="SM01260">
    <property type="entry name" value="LANC_like"/>
    <property type="match status" value="1"/>
</dbReference>
<feature type="region of interest" description="Disordered" evidence="1">
    <location>
        <begin position="621"/>
        <end position="666"/>
    </location>
</feature>
<feature type="compositionally biased region" description="Basic and acidic residues" evidence="1">
    <location>
        <begin position="233"/>
        <end position="244"/>
    </location>
</feature>
<evidence type="ECO:0000259" key="2">
    <source>
        <dbReference type="PROSITE" id="PS50011"/>
    </source>
</evidence>
<dbReference type="InterPro" id="IPR058053">
    <property type="entry name" value="RamC_C"/>
</dbReference>
<dbReference type="AlphaFoldDB" id="A0A4D4L6Y6"/>
<dbReference type="SUPFAM" id="SSF56112">
    <property type="entry name" value="Protein kinase-like (PK-like)"/>
    <property type="match status" value="1"/>
</dbReference>
<dbReference type="EMBL" id="BJHW01000001">
    <property type="protein sequence ID" value="GDY56932.1"/>
    <property type="molecule type" value="Genomic_DNA"/>
</dbReference>
<evidence type="ECO:0000313" key="3">
    <source>
        <dbReference type="EMBL" id="GDY56932.1"/>
    </source>
</evidence>
<proteinExistence type="predicted"/>
<keyword evidence="4" id="KW-1185">Reference proteome</keyword>
<dbReference type="InterPro" id="IPR053524">
    <property type="entry name" value="Aerial_hyphae_peptide-synth"/>
</dbReference>
<dbReference type="Gene3D" id="1.10.510.10">
    <property type="entry name" value="Transferase(Phosphotransferase) domain 1"/>
    <property type="match status" value="1"/>
</dbReference>
<dbReference type="GO" id="GO:0005524">
    <property type="term" value="F:ATP binding"/>
    <property type="evidence" value="ECO:0007669"/>
    <property type="project" value="InterPro"/>
</dbReference>
<dbReference type="InterPro" id="IPR011009">
    <property type="entry name" value="Kinase-like_dom_sf"/>
</dbReference>
<protein>
    <recommendedName>
        <fullName evidence="2">Protein kinase domain-containing protein</fullName>
    </recommendedName>
</protein>
<feature type="region of interest" description="Disordered" evidence="1">
    <location>
        <begin position="224"/>
        <end position="250"/>
    </location>
</feature>
<sequence length="666" mass="72553">MDSGAKVVLKEARPHTALDSEGRDAVTRLRHEADVLSRLAGLPGVPALHGYFPAWDHHFLVMERIDGLDLKRASMRRIPLLRPGGAGAEDTAEYVSWALALIERLDRALEQIHERGVVVGDLHPKNIVLRGDEPVFLDFEFSGLDDPDHVAPHGAPGFRAPVGITGRDADRWALAAVKLDLFWPNTGLVEYDQGKAVQLVEHASRRYELGDGFVRSVLAGMGLASRTTGGPSPERRTESERVRGGPDVPVARPVTEVTRRFLDTGDPPPWHEVMRSMGEAVLASATPERTDRLFPGDIEQFLGGNGTGMAYGAAGVLYALAGTGHGRRPEHERWLLDRLADDRIPPGFFTGLHGIAYALDSLGLDEDAAKVLRRARAGDIARQGFDLFDGAAGAGLTLLHFARSGGDLALWDEIHRLEEDLRDRLAAASAPETPRGHPGLMRGWSGPALLWIRLYEATGRREFLDRAAAALRRDLRDCTLTRHGALEADEGWRTLPYLHTGGVGVGIVLTEYLRHARDADLLEASLGIEKAARYEYYGMPTISFGSTGILLYLVHRNSVSPTEDGREAIRRILSALRLHALPYDGHIAFRGNQSLRLSMDLATGTSGVLLAVHTALRGKPGLPFLPPRERTAPQNLADAVMTAAPGQEPGGSRLGDNPTDTKRKTK</sequence>
<name>A0A4D4L6Y6_STRVO</name>
<evidence type="ECO:0000313" key="4">
    <source>
        <dbReference type="Proteomes" id="UP000301309"/>
    </source>
</evidence>